<evidence type="ECO:0000256" key="2">
    <source>
        <dbReference type="ARBA" id="ARBA00022448"/>
    </source>
</evidence>
<feature type="signal peptide" evidence="4">
    <location>
        <begin position="1"/>
        <end position="22"/>
    </location>
</feature>
<dbReference type="GO" id="GO:0046872">
    <property type="term" value="F:metal ion binding"/>
    <property type="evidence" value="ECO:0007669"/>
    <property type="project" value="InterPro"/>
</dbReference>
<gene>
    <name evidence="5" type="ORF">SAMN05660662_2405</name>
</gene>
<dbReference type="OrthoDB" id="9810636at2"/>
<sequence length="289" mass="29731">MSRLAPLGVLALAGCLVGGLTACGGEPAGDGGRPEVLVTSYPLEYVAEQVGGEHVMVANLTPRGGDTHGLEPAPRDVAALGEADLVVHLSGGMQPAVDDALAQQAPEHLVDAAGLADQGPDPHFWLDPLRLAELGHQVAGELAEVDPDHAGDYAAAADRLEESLAAIDRDYAEGLAPCRGATLLAAHEAFGYLADRYGLRQVGVAGLDPHVEPPPSRLRRVAEAVESSGARTIFFEAAAGSSVAEVLAGDLGLTTDVLHPIERVADDESYPELMAANLAALQRGLVCAG</sequence>
<dbReference type="AlphaFoldDB" id="A0A1G7LMH6"/>
<protein>
    <submittedName>
        <fullName evidence="5">Zinc transport system substrate-binding protein</fullName>
    </submittedName>
</protein>
<dbReference type="Proteomes" id="UP000199406">
    <property type="component" value="Unassembled WGS sequence"/>
</dbReference>
<proteinExistence type="inferred from homology"/>
<keyword evidence="3 4" id="KW-0732">Signal</keyword>
<dbReference type="Pfam" id="PF01297">
    <property type="entry name" value="ZnuA"/>
    <property type="match status" value="1"/>
</dbReference>
<comment type="similarity">
    <text evidence="1">Belongs to the bacterial solute-binding protein 9 family.</text>
</comment>
<feature type="chain" id="PRO_5039111354" evidence="4">
    <location>
        <begin position="23"/>
        <end position="289"/>
    </location>
</feature>
<dbReference type="GO" id="GO:0030001">
    <property type="term" value="P:metal ion transport"/>
    <property type="evidence" value="ECO:0007669"/>
    <property type="project" value="InterPro"/>
</dbReference>
<dbReference type="PANTHER" id="PTHR42953:SF3">
    <property type="entry name" value="HIGH-AFFINITY ZINC UPTAKE SYSTEM PROTEIN ZNUA"/>
    <property type="match status" value="1"/>
</dbReference>
<evidence type="ECO:0000256" key="3">
    <source>
        <dbReference type="ARBA" id="ARBA00022729"/>
    </source>
</evidence>
<keyword evidence="6" id="KW-1185">Reference proteome</keyword>
<evidence type="ECO:0000313" key="6">
    <source>
        <dbReference type="Proteomes" id="UP000199406"/>
    </source>
</evidence>
<dbReference type="STRING" id="1550231.SAMN05660662_2405"/>
<dbReference type="Gene3D" id="3.40.50.1980">
    <property type="entry name" value="Nitrogenase molybdenum iron protein domain"/>
    <property type="match status" value="2"/>
</dbReference>
<evidence type="ECO:0000256" key="1">
    <source>
        <dbReference type="ARBA" id="ARBA00011028"/>
    </source>
</evidence>
<dbReference type="InterPro" id="IPR050492">
    <property type="entry name" value="Bact_metal-bind_prot9"/>
</dbReference>
<reference evidence="6" key="1">
    <citation type="submission" date="2016-10" db="EMBL/GenBank/DDBJ databases">
        <authorList>
            <person name="Varghese N."/>
            <person name="Submissions S."/>
        </authorList>
    </citation>
    <scope>NUCLEOTIDE SEQUENCE [LARGE SCALE GENOMIC DNA]</scope>
    <source>
        <strain evidence="6">DSM 44268</strain>
    </source>
</reference>
<dbReference type="EMBL" id="FNBT01000004">
    <property type="protein sequence ID" value="SDF50611.1"/>
    <property type="molecule type" value="Genomic_DNA"/>
</dbReference>
<accession>A0A1G7LMH6</accession>
<evidence type="ECO:0000256" key="4">
    <source>
        <dbReference type="SAM" id="SignalP"/>
    </source>
</evidence>
<dbReference type="PANTHER" id="PTHR42953">
    <property type="entry name" value="HIGH-AFFINITY ZINC UPTAKE SYSTEM PROTEIN ZNUA-RELATED"/>
    <property type="match status" value="1"/>
</dbReference>
<dbReference type="PROSITE" id="PS51257">
    <property type="entry name" value="PROKAR_LIPOPROTEIN"/>
    <property type="match status" value="1"/>
</dbReference>
<dbReference type="SUPFAM" id="SSF53807">
    <property type="entry name" value="Helical backbone' metal receptor"/>
    <property type="match status" value="1"/>
</dbReference>
<organism evidence="5 6">
    <name type="scientific">Blastococcus aurantiacus</name>
    <dbReference type="NCBI Taxonomy" id="1550231"/>
    <lineage>
        <taxon>Bacteria</taxon>
        <taxon>Bacillati</taxon>
        <taxon>Actinomycetota</taxon>
        <taxon>Actinomycetes</taxon>
        <taxon>Geodermatophilales</taxon>
        <taxon>Geodermatophilaceae</taxon>
        <taxon>Blastococcus</taxon>
    </lineage>
</organism>
<name>A0A1G7LMH6_9ACTN</name>
<dbReference type="RefSeq" id="WP_143030382.1">
    <property type="nucleotide sequence ID" value="NZ_FNBT01000004.1"/>
</dbReference>
<dbReference type="InterPro" id="IPR006127">
    <property type="entry name" value="ZnuA-like"/>
</dbReference>
<keyword evidence="2" id="KW-0813">Transport</keyword>
<evidence type="ECO:0000313" key="5">
    <source>
        <dbReference type="EMBL" id="SDF50611.1"/>
    </source>
</evidence>